<proteinExistence type="inferred from homology"/>
<keyword evidence="4 7" id="KW-0067">ATP-binding</keyword>
<keyword evidence="2 7" id="KW-0479">Metal-binding</keyword>
<evidence type="ECO:0000256" key="8">
    <source>
        <dbReference type="RuleBase" id="RU000336"/>
    </source>
</evidence>
<keyword evidence="7" id="KW-0963">Cytoplasm</keyword>
<dbReference type="GO" id="GO:0000287">
    <property type="term" value="F:magnesium ion binding"/>
    <property type="evidence" value="ECO:0007669"/>
    <property type="project" value="UniProtKB-UniRule"/>
</dbReference>
<evidence type="ECO:0000313" key="11">
    <source>
        <dbReference type="Proteomes" id="UP000178085"/>
    </source>
</evidence>
<evidence type="ECO:0000256" key="2">
    <source>
        <dbReference type="ARBA" id="ARBA00022723"/>
    </source>
</evidence>
<dbReference type="InterPro" id="IPR006195">
    <property type="entry name" value="aa-tRNA-synth_II"/>
</dbReference>
<dbReference type="InterPro" id="IPR002313">
    <property type="entry name" value="Lys-tRNA-ligase_II"/>
</dbReference>
<dbReference type="Gene3D" id="3.30.930.10">
    <property type="entry name" value="Bira Bifunctional Protein, Domain 2"/>
    <property type="match status" value="1"/>
</dbReference>
<dbReference type="GO" id="GO:0005829">
    <property type="term" value="C:cytosol"/>
    <property type="evidence" value="ECO:0007669"/>
    <property type="project" value="TreeGrafter"/>
</dbReference>
<evidence type="ECO:0000256" key="4">
    <source>
        <dbReference type="ARBA" id="ARBA00022840"/>
    </source>
</evidence>
<name>A0A1F4NQR8_UNCK3</name>
<dbReference type="InterPro" id="IPR044136">
    <property type="entry name" value="Lys-tRNA-ligase_II_N"/>
</dbReference>
<dbReference type="HAMAP" id="MF_00252">
    <property type="entry name" value="Lys_tRNA_synth_class2"/>
    <property type="match status" value="1"/>
</dbReference>
<keyword evidence="7 8" id="KW-0460">Magnesium</keyword>
<dbReference type="Gene3D" id="2.40.50.140">
    <property type="entry name" value="Nucleic acid-binding proteins"/>
    <property type="match status" value="1"/>
</dbReference>
<comment type="caution">
    <text evidence="7">Lacks conserved residue(s) required for the propagation of feature annotation.</text>
</comment>
<comment type="subunit">
    <text evidence="7">Homodimer.</text>
</comment>
<feature type="binding site" evidence="7">
    <location>
        <position position="408"/>
    </location>
    <ligand>
        <name>Mg(2+)</name>
        <dbReference type="ChEBI" id="CHEBI:18420"/>
        <label>1</label>
    </ligand>
</feature>
<dbReference type="InterPro" id="IPR045864">
    <property type="entry name" value="aa-tRNA-synth_II/BPL/LPL"/>
</dbReference>
<keyword evidence="3 7" id="KW-0547">Nucleotide-binding</keyword>
<comment type="caution">
    <text evidence="10">The sequence shown here is derived from an EMBL/GenBank/DDBJ whole genome shotgun (WGS) entry which is preliminary data.</text>
</comment>
<dbReference type="GO" id="GO:0004824">
    <property type="term" value="F:lysine-tRNA ligase activity"/>
    <property type="evidence" value="ECO:0007669"/>
    <property type="project" value="UniProtKB-UniRule"/>
</dbReference>
<protein>
    <recommendedName>
        <fullName evidence="7">Lysine--tRNA ligase</fullName>
        <ecNumber evidence="7">6.1.1.6</ecNumber>
    </recommendedName>
    <alternativeName>
        <fullName evidence="7">Lysyl-tRNA synthetase</fullName>
        <shortName evidence="7">LysRS</shortName>
    </alternativeName>
</protein>
<dbReference type="NCBIfam" id="NF001756">
    <property type="entry name" value="PRK00484.1"/>
    <property type="match status" value="1"/>
</dbReference>
<dbReference type="SUPFAM" id="SSF55681">
    <property type="entry name" value="Class II aaRS and biotin synthetases"/>
    <property type="match status" value="1"/>
</dbReference>
<dbReference type="InterPro" id="IPR004364">
    <property type="entry name" value="Aa-tRNA-synt_II"/>
</dbReference>
<reference evidence="10 11" key="1">
    <citation type="journal article" date="2016" name="Nat. Commun.">
        <title>Thousands of microbial genomes shed light on interconnected biogeochemical processes in an aquifer system.</title>
        <authorList>
            <person name="Anantharaman K."/>
            <person name="Brown C.T."/>
            <person name="Hug L.A."/>
            <person name="Sharon I."/>
            <person name="Castelle C.J."/>
            <person name="Probst A.J."/>
            <person name="Thomas B.C."/>
            <person name="Singh A."/>
            <person name="Wilkins M.J."/>
            <person name="Karaoz U."/>
            <person name="Brodie E.L."/>
            <person name="Williams K.H."/>
            <person name="Hubbard S.S."/>
            <person name="Banfield J.F."/>
        </authorList>
    </citation>
    <scope>NUCLEOTIDE SEQUENCE [LARGE SCALE GENOMIC DNA]</scope>
</reference>
<dbReference type="CDD" id="cd00775">
    <property type="entry name" value="LysRS_core"/>
    <property type="match status" value="1"/>
</dbReference>
<dbReference type="GO" id="GO:0005524">
    <property type="term" value="F:ATP binding"/>
    <property type="evidence" value="ECO:0007669"/>
    <property type="project" value="UniProtKB-UniRule"/>
</dbReference>
<keyword evidence="7" id="KW-0648">Protein biosynthesis</keyword>
<dbReference type="Pfam" id="PF01336">
    <property type="entry name" value="tRNA_anti-codon"/>
    <property type="match status" value="1"/>
</dbReference>
<dbReference type="GO" id="GO:0006430">
    <property type="term" value="P:lysyl-tRNA aminoacylation"/>
    <property type="evidence" value="ECO:0007669"/>
    <property type="project" value="UniProtKB-UniRule"/>
</dbReference>
<evidence type="ECO:0000256" key="7">
    <source>
        <dbReference type="HAMAP-Rule" id="MF_00252"/>
    </source>
</evidence>
<gene>
    <name evidence="7" type="primary">lysS</name>
    <name evidence="10" type="ORF">A3K51_03270</name>
</gene>
<accession>A0A1F4NQR8</accession>
<comment type="subcellular location">
    <subcellularLocation>
        <location evidence="7">Cytoplasm</location>
    </subcellularLocation>
</comment>
<sequence>MDYSLDQIIAGRLTKLKILREKGIEAYPSGSNRTMTLAEFLDKFNTIKRAKKSVTLAGRLMAFREFGGLSFGVLKDGSSQSQILFKKDNLGERAYVDLKLLDIGDIVQVKGLAMLTKKGEKTLQVSKLTLLAKSLRPLPEKWHGLTDQETRFRQRYLDLLFNPEVKERFITRHKLVQAIRQFLVEREFIEVDTPALQPMPGGALATPFKTHYNALNSDVYLRIAPELYLKRLIVGGFERVFEFARVFRNEGVSTQHLQDFTMLEFYQAYATYEDLMEMTEQMFGFVLKQVFGTLKIKYGDKTLDFKAPWPRKTFRDLIKQYAGIDVDKFATVEELQAEIKRKKIKLTYSGKVGRGKLIDELYKETARPKLINPIFLIDHPLDLSPLAKIKLGDSDKVERFQLVVAGMEIVNAFSELNDPIDQKERFKAQSKLKKEGDAEAHSMDEDFVKTLEYGMPPTAGWGMGIDRLTAVLTDTDSIREAVLFPFIKNK</sequence>
<dbReference type="EC" id="6.1.1.6" evidence="7"/>
<dbReference type="Pfam" id="PF00152">
    <property type="entry name" value="tRNA-synt_2"/>
    <property type="match status" value="1"/>
</dbReference>
<evidence type="ECO:0000259" key="9">
    <source>
        <dbReference type="PROSITE" id="PS50862"/>
    </source>
</evidence>
<evidence type="ECO:0000256" key="1">
    <source>
        <dbReference type="ARBA" id="ARBA00022598"/>
    </source>
</evidence>
<dbReference type="GO" id="GO:0000049">
    <property type="term" value="F:tRNA binding"/>
    <property type="evidence" value="ECO:0007669"/>
    <property type="project" value="TreeGrafter"/>
</dbReference>
<keyword evidence="1 7" id="KW-0436">Ligase</keyword>
<dbReference type="PROSITE" id="PS50862">
    <property type="entry name" value="AA_TRNA_LIGASE_II"/>
    <property type="match status" value="1"/>
</dbReference>
<dbReference type="PANTHER" id="PTHR42918">
    <property type="entry name" value="LYSYL-TRNA SYNTHETASE"/>
    <property type="match status" value="1"/>
</dbReference>
<dbReference type="Proteomes" id="UP000178085">
    <property type="component" value="Unassembled WGS sequence"/>
</dbReference>
<dbReference type="EMBL" id="METD01000001">
    <property type="protein sequence ID" value="OGB73814.1"/>
    <property type="molecule type" value="Genomic_DNA"/>
</dbReference>
<feature type="domain" description="Aminoacyl-transfer RNA synthetases class-II family profile" evidence="9">
    <location>
        <begin position="172"/>
        <end position="485"/>
    </location>
</feature>
<dbReference type="SUPFAM" id="SSF50249">
    <property type="entry name" value="Nucleic acid-binding proteins"/>
    <property type="match status" value="1"/>
</dbReference>
<organism evidence="10 11">
    <name type="scientific">candidate division Kazan bacterium RIFCSPLOWO2_01_FULL_45_19</name>
    <dbReference type="NCBI Taxonomy" id="1798538"/>
    <lineage>
        <taxon>Bacteria</taxon>
        <taxon>Bacteria division Kazan-3B-28</taxon>
    </lineage>
</organism>
<comment type="cofactor">
    <cofactor evidence="7 8">
        <name>Mg(2+)</name>
        <dbReference type="ChEBI" id="CHEBI:18420"/>
    </cofactor>
    <text evidence="7 8">Binds 3 Mg(2+) ions per subunit.</text>
</comment>
<dbReference type="CDD" id="cd04322">
    <property type="entry name" value="LysRS_N"/>
    <property type="match status" value="1"/>
</dbReference>
<evidence type="ECO:0000256" key="3">
    <source>
        <dbReference type="ARBA" id="ARBA00022741"/>
    </source>
</evidence>
<evidence type="ECO:0000256" key="6">
    <source>
        <dbReference type="ARBA" id="ARBA00048573"/>
    </source>
</evidence>
<dbReference type="PRINTS" id="PR00982">
    <property type="entry name" value="TRNASYNTHLYS"/>
</dbReference>
<dbReference type="InterPro" id="IPR004365">
    <property type="entry name" value="NA-bd_OB_tRNA"/>
</dbReference>
<evidence type="ECO:0000256" key="5">
    <source>
        <dbReference type="ARBA" id="ARBA00023146"/>
    </source>
</evidence>
<dbReference type="InterPro" id="IPR018149">
    <property type="entry name" value="Lys-tRNA-synth_II_C"/>
</dbReference>
<comment type="catalytic activity">
    <reaction evidence="6 7 8">
        <text>tRNA(Lys) + L-lysine + ATP = L-lysyl-tRNA(Lys) + AMP + diphosphate</text>
        <dbReference type="Rhea" id="RHEA:20792"/>
        <dbReference type="Rhea" id="RHEA-COMP:9696"/>
        <dbReference type="Rhea" id="RHEA-COMP:9697"/>
        <dbReference type="ChEBI" id="CHEBI:30616"/>
        <dbReference type="ChEBI" id="CHEBI:32551"/>
        <dbReference type="ChEBI" id="CHEBI:33019"/>
        <dbReference type="ChEBI" id="CHEBI:78442"/>
        <dbReference type="ChEBI" id="CHEBI:78529"/>
        <dbReference type="ChEBI" id="CHEBI:456215"/>
        <dbReference type="EC" id="6.1.1.6"/>
    </reaction>
</comment>
<feature type="binding site" evidence="7">
    <location>
        <position position="408"/>
    </location>
    <ligand>
        <name>Mg(2+)</name>
        <dbReference type="ChEBI" id="CHEBI:18420"/>
        <label>2</label>
    </ligand>
</feature>
<dbReference type="InterPro" id="IPR012340">
    <property type="entry name" value="NA-bd_OB-fold"/>
</dbReference>
<dbReference type="NCBIfam" id="TIGR00499">
    <property type="entry name" value="lysS_bact"/>
    <property type="match status" value="1"/>
</dbReference>
<dbReference type="PANTHER" id="PTHR42918:SF15">
    <property type="entry name" value="LYSINE--TRNA LIGASE, CHLOROPLASTIC_MITOCHONDRIAL"/>
    <property type="match status" value="1"/>
</dbReference>
<dbReference type="AlphaFoldDB" id="A0A1F4NQR8"/>
<comment type="similarity">
    <text evidence="7">Belongs to the class-II aminoacyl-tRNA synthetase family.</text>
</comment>
<evidence type="ECO:0000313" key="10">
    <source>
        <dbReference type="EMBL" id="OGB73814.1"/>
    </source>
</evidence>
<keyword evidence="5 7" id="KW-0030">Aminoacyl-tRNA synthetase</keyword>